<dbReference type="Pfam" id="PF03401">
    <property type="entry name" value="TctC"/>
    <property type="match status" value="1"/>
</dbReference>
<sequence length="321" mass="33657">MNRRYPFQLLAALSAMSILGASALAADAYPAKPIKIVVPYAAGGVVDVQTRALTQTMSEVLKTPIVVEAKPGASGSIAAESVSQAAPDGYTLIVSASFLNAAPLLETNLRWSAKQFTPVGRFSLSPSYFVVPATSPARTVKEFVDMAKKSPKPLQYANGGNGTPQHIANELFSAEAGLRLEPVMYKGAPPVIPDLINALIPMAVLPSSVAYPQVQGGKLRALANMSNVRSAQLPDVPTIAEAGYPGAAVLSWYGLHAPAGTPPEIIRTLEAAMRQASASTDVKQRLVAAGGEEAFLGTQDFSAFVAKDAQQWAKAVKVISK</sequence>
<dbReference type="PANTHER" id="PTHR42928:SF5">
    <property type="entry name" value="BLR1237 PROTEIN"/>
    <property type="match status" value="1"/>
</dbReference>
<evidence type="ECO:0000256" key="2">
    <source>
        <dbReference type="SAM" id="SignalP"/>
    </source>
</evidence>
<gene>
    <name evidence="3" type="ORF">ABIE13_002860</name>
</gene>
<dbReference type="SUPFAM" id="SSF53850">
    <property type="entry name" value="Periplasmic binding protein-like II"/>
    <property type="match status" value="1"/>
</dbReference>
<proteinExistence type="inferred from homology"/>
<feature type="signal peptide" evidence="2">
    <location>
        <begin position="1"/>
        <end position="25"/>
    </location>
</feature>
<dbReference type="EMBL" id="JBEPSH010000005">
    <property type="protein sequence ID" value="MET4577749.1"/>
    <property type="molecule type" value="Genomic_DNA"/>
</dbReference>
<organism evidence="3 4">
    <name type="scientific">Ottowia thiooxydans</name>
    <dbReference type="NCBI Taxonomy" id="219182"/>
    <lineage>
        <taxon>Bacteria</taxon>
        <taxon>Pseudomonadati</taxon>
        <taxon>Pseudomonadota</taxon>
        <taxon>Betaproteobacteria</taxon>
        <taxon>Burkholderiales</taxon>
        <taxon>Comamonadaceae</taxon>
        <taxon>Ottowia</taxon>
    </lineage>
</organism>
<evidence type="ECO:0000313" key="4">
    <source>
        <dbReference type="Proteomes" id="UP001549320"/>
    </source>
</evidence>
<dbReference type="CDD" id="cd07012">
    <property type="entry name" value="PBP2_Bug_TTT"/>
    <property type="match status" value="1"/>
</dbReference>
<keyword evidence="3" id="KW-0675">Receptor</keyword>
<dbReference type="PANTHER" id="PTHR42928">
    <property type="entry name" value="TRICARBOXYLATE-BINDING PROTEIN"/>
    <property type="match status" value="1"/>
</dbReference>
<evidence type="ECO:0000256" key="1">
    <source>
        <dbReference type="ARBA" id="ARBA00006987"/>
    </source>
</evidence>
<dbReference type="PIRSF" id="PIRSF017082">
    <property type="entry name" value="YflP"/>
    <property type="match status" value="1"/>
</dbReference>
<reference evidence="3 4" key="1">
    <citation type="submission" date="2024-06" db="EMBL/GenBank/DDBJ databases">
        <title>Sorghum-associated microbial communities from plants grown in Nebraska, USA.</title>
        <authorList>
            <person name="Schachtman D."/>
        </authorList>
    </citation>
    <scope>NUCLEOTIDE SEQUENCE [LARGE SCALE GENOMIC DNA]</scope>
    <source>
        <strain evidence="3 4">2709</strain>
    </source>
</reference>
<dbReference type="Gene3D" id="3.40.190.10">
    <property type="entry name" value="Periplasmic binding protein-like II"/>
    <property type="match status" value="1"/>
</dbReference>
<dbReference type="Proteomes" id="UP001549320">
    <property type="component" value="Unassembled WGS sequence"/>
</dbReference>
<dbReference type="RefSeq" id="WP_354444387.1">
    <property type="nucleotide sequence ID" value="NZ_JBEPSH010000005.1"/>
</dbReference>
<protein>
    <submittedName>
        <fullName evidence="3">Tripartite-type tricarboxylate transporter receptor subunit TctC</fullName>
    </submittedName>
</protein>
<dbReference type="InterPro" id="IPR042100">
    <property type="entry name" value="Bug_dom1"/>
</dbReference>
<comment type="similarity">
    <text evidence="1">Belongs to the UPF0065 (bug) family.</text>
</comment>
<feature type="chain" id="PRO_5047497861" evidence="2">
    <location>
        <begin position="26"/>
        <end position="321"/>
    </location>
</feature>
<comment type="caution">
    <text evidence="3">The sequence shown here is derived from an EMBL/GenBank/DDBJ whole genome shotgun (WGS) entry which is preliminary data.</text>
</comment>
<accession>A0ABV2Q9Q6</accession>
<keyword evidence="4" id="KW-1185">Reference proteome</keyword>
<dbReference type="InterPro" id="IPR005064">
    <property type="entry name" value="BUG"/>
</dbReference>
<name>A0ABV2Q9Q6_9BURK</name>
<dbReference type="Gene3D" id="3.40.190.150">
    <property type="entry name" value="Bordetella uptake gene, domain 1"/>
    <property type="match status" value="1"/>
</dbReference>
<keyword evidence="2" id="KW-0732">Signal</keyword>
<evidence type="ECO:0000313" key="3">
    <source>
        <dbReference type="EMBL" id="MET4577749.1"/>
    </source>
</evidence>